<dbReference type="GO" id="GO:0016884">
    <property type="term" value="F:carbon-nitrogen ligase activity, with glutamine as amido-N-donor"/>
    <property type="evidence" value="ECO:0007669"/>
    <property type="project" value="InterPro"/>
</dbReference>
<dbReference type="InterPro" id="IPR003789">
    <property type="entry name" value="Asn/Gln_tRNA_amidoTrase-B-like"/>
</dbReference>
<accession>A0A6N6M1H1</accession>
<dbReference type="RefSeq" id="WP_151169904.1">
    <property type="nucleotide sequence ID" value="NZ_WACR01000012.1"/>
</dbReference>
<evidence type="ECO:0000313" key="1">
    <source>
        <dbReference type="EMBL" id="KAB1062164.1"/>
    </source>
</evidence>
<dbReference type="Gene3D" id="1.10.10.410">
    <property type="match status" value="1"/>
</dbReference>
<dbReference type="InterPro" id="IPR042184">
    <property type="entry name" value="YqeY/Aim41_N"/>
</dbReference>
<dbReference type="PANTHER" id="PTHR28055:SF1">
    <property type="entry name" value="ALTERED INHERITANCE OF MITOCHONDRIA PROTEIN 41, MITOCHONDRIAL"/>
    <property type="match status" value="1"/>
</dbReference>
<organism evidence="1 2">
    <name type="scientific">Salibacter halophilus</name>
    <dbReference type="NCBI Taxonomy" id="1803916"/>
    <lineage>
        <taxon>Bacteria</taxon>
        <taxon>Pseudomonadati</taxon>
        <taxon>Bacteroidota</taxon>
        <taxon>Flavobacteriia</taxon>
        <taxon>Flavobacteriales</taxon>
        <taxon>Salibacteraceae</taxon>
        <taxon>Salibacter</taxon>
    </lineage>
</organism>
<dbReference type="Gene3D" id="1.10.1510.10">
    <property type="entry name" value="Uncharacterised protein YqeY/AIM41 PF09424, N-terminal domain"/>
    <property type="match status" value="1"/>
</dbReference>
<dbReference type="Pfam" id="PF09424">
    <property type="entry name" value="YqeY"/>
    <property type="match status" value="1"/>
</dbReference>
<dbReference type="EMBL" id="WACR01000012">
    <property type="protein sequence ID" value="KAB1062164.1"/>
    <property type="molecule type" value="Genomic_DNA"/>
</dbReference>
<dbReference type="Proteomes" id="UP000435357">
    <property type="component" value="Unassembled WGS sequence"/>
</dbReference>
<dbReference type="InterPro" id="IPR023168">
    <property type="entry name" value="GatB_Yqey_C_2"/>
</dbReference>
<dbReference type="PANTHER" id="PTHR28055">
    <property type="entry name" value="ALTERED INHERITANCE OF MITOCHONDRIA PROTEIN 41, MITOCHONDRIAL"/>
    <property type="match status" value="1"/>
</dbReference>
<dbReference type="SUPFAM" id="SSF89095">
    <property type="entry name" value="GatB/YqeY motif"/>
    <property type="match status" value="1"/>
</dbReference>
<dbReference type="OrthoDB" id="9788127at2"/>
<comment type="caution">
    <text evidence="1">The sequence shown here is derived from an EMBL/GenBank/DDBJ whole genome shotgun (WGS) entry which is preliminary data.</text>
</comment>
<keyword evidence="2" id="KW-1185">Reference proteome</keyword>
<gene>
    <name evidence="1" type="ORF">F3059_12815</name>
</gene>
<evidence type="ECO:0000313" key="2">
    <source>
        <dbReference type="Proteomes" id="UP000435357"/>
    </source>
</evidence>
<dbReference type="AlphaFoldDB" id="A0A6N6M1H1"/>
<name>A0A6N6M1H1_9FLAO</name>
<sequence length="149" mass="16562">MTLKDKINNDIKNAMKAKEREKLEALRSIKSAILNAESEKAGSELNEEKELGMLQKLLKQRKDSAELYKEQGRDDLAKDEELQAAIIEEYMPEQMSEDDVRAEVQKAIEQTGASGPSDMGKVMGPLVGKLKGKADGKLISSLVKEELNK</sequence>
<reference evidence="1 2" key="1">
    <citation type="submission" date="2019-09" db="EMBL/GenBank/DDBJ databases">
        <title>Genomes of Cryomorphaceae.</title>
        <authorList>
            <person name="Bowman J.P."/>
        </authorList>
    </citation>
    <scope>NUCLEOTIDE SEQUENCE [LARGE SCALE GENOMIC DNA]</scope>
    <source>
        <strain evidence="1 2">KCTC 52047</strain>
    </source>
</reference>
<protein>
    <submittedName>
        <fullName evidence="1">GatB/YqeY domain-containing protein</fullName>
    </submittedName>
</protein>
<dbReference type="InterPro" id="IPR019004">
    <property type="entry name" value="YqeY/Aim41"/>
</dbReference>
<proteinExistence type="predicted"/>